<keyword evidence="1" id="KW-1133">Transmembrane helix</keyword>
<keyword evidence="2" id="KW-0378">Hydrolase</keyword>
<accession>A0A7S7NN83</accession>
<evidence type="ECO:0000256" key="1">
    <source>
        <dbReference type="SAM" id="Phobius"/>
    </source>
</evidence>
<reference evidence="2 3" key="1">
    <citation type="submission" date="2020-10" db="EMBL/GenBank/DDBJ databases">
        <title>Complete genome sequence of Paludibaculum fermentans P105T, a facultatively anaerobic acidobacterium capable of dissimilatory Fe(III) reduction.</title>
        <authorList>
            <person name="Dedysh S.N."/>
            <person name="Beletsky A.V."/>
            <person name="Kulichevskaya I.S."/>
            <person name="Mardanov A.V."/>
            <person name="Ravin N.V."/>
        </authorList>
    </citation>
    <scope>NUCLEOTIDE SEQUENCE [LARGE SCALE GENOMIC DNA]</scope>
    <source>
        <strain evidence="2 3">P105</strain>
    </source>
</reference>
<dbReference type="GO" id="GO:0016787">
    <property type="term" value="F:hydrolase activity"/>
    <property type="evidence" value="ECO:0007669"/>
    <property type="project" value="UniProtKB-KW"/>
</dbReference>
<feature type="transmembrane region" description="Helical" evidence="1">
    <location>
        <begin position="90"/>
        <end position="109"/>
    </location>
</feature>
<gene>
    <name evidence="2" type="ORF">IRI77_28820</name>
</gene>
<sequence length="335" mass="37100">MDNLTHSLTGVLLARAGLNRLVPRATVLAVIAANLPDLDIVTGLRGWLCYLANHRGFSHALFWLPLVALAPLPLWWLLARSQGVRPLDWLKAYLVSAVALFSHLMLDWMNVYGIRLKLPFSGEWLHLDLLNIVDVWVWAILLLCALGPLLGRLVESEMGARRGAGRGMAVAGLLLVALYIGGRAQLHDQAVRALEARMYRHEMPRRVLALPGAFNPWQWTGVVETSSAWHVVPLDLHREFDPESGRTFPKLDTTPVRAAVLATETARVFLDFSQAPLWRITPTPSPEGAVSVTIHDLRFGVPGDNAFTAEWIVDAQGRVVREGFDFGRMGKAGKP</sequence>
<dbReference type="KEGG" id="pfer:IRI77_28820"/>
<dbReference type="Pfam" id="PF04307">
    <property type="entry name" value="YdjM"/>
    <property type="match status" value="1"/>
</dbReference>
<keyword evidence="3" id="KW-1185">Reference proteome</keyword>
<name>A0A7S7NN83_PALFE</name>
<organism evidence="2 3">
    <name type="scientific">Paludibaculum fermentans</name>
    <dbReference type="NCBI Taxonomy" id="1473598"/>
    <lineage>
        <taxon>Bacteria</taxon>
        <taxon>Pseudomonadati</taxon>
        <taxon>Acidobacteriota</taxon>
        <taxon>Terriglobia</taxon>
        <taxon>Bryobacterales</taxon>
        <taxon>Bryobacteraceae</taxon>
        <taxon>Paludibaculum</taxon>
    </lineage>
</organism>
<dbReference type="PANTHER" id="PTHR40031:SF1">
    <property type="entry name" value="MEMBRANE-BOUND METAL-DEPENDENT HYDROLASE"/>
    <property type="match status" value="1"/>
</dbReference>
<evidence type="ECO:0000313" key="2">
    <source>
        <dbReference type="EMBL" id="QOY86756.1"/>
    </source>
</evidence>
<feature type="transmembrane region" description="Helical" evidence="1">
    <location>
        <begin position="56"/>
        <end position="78"/>
    </location>
</feature>
<feature type="transmembrane region" description="Helical" evidence="1">
    <location>
        <begin position="163"/>
        <end position="182"/>
    </location>
</feature>
<dbReference type="EMBL" id="CP063849">
    <property type="protein sequence ID" value="QOY86756.1"/>
    <property type="molecule type" value="Genomic_DNA"/>
</dbReference>
<protein>
    <submittedName>
        <fullName evidence="2">Metal-dependent hydrolase</fullName>
    </submittedName>
</protein>
<dbReference type="PANTHER" id="PTHR40031">
    <property type="entry name" value="HYPOTHETICAL MEMBRANE SPANNING PROTEIN"/>
    <property type="match status" value="1"/>
</dbReference>
<feature type="transmembrane region" description="Helical" evidence="1">
    <location>
        <begin position="129"/>
        <end position="151"/>
    </location>
</feature>
<evidence type="ECO:0000313" key="3">
    <source>
        <dbReference type="Proteomes" id="UP000593892"/>
    </source>
</evidence>
<dbReference type="AlphaFoldDB" id="A0A7S7NN83"/>
<proteinExistence type="predicted"/>
<keyword evidence="1" id="KW-0812">Transmembrane</keyword>
<dbReference type="InterPro" id="IPR053170">
    <property type="entry name" value="Transcription_regulator"/>
</dbReference>
<dbReference type="Proteomes" id="UP000593892">
    <property type="component" value="Chromosome"/>
</dbReference>
<dbReference type="InterPro" id="IPR007404">
    <property type="entry name" value="YdjM-like"/>
</dbReference>
<dbReference type="RefSeq" id="WP_194448425.1">
    <property type="nucleotide sequence ID" value="NZ_CP063849.1"/>
</dbReference>
<keyword evidence="1" id="KW-0472">Membrane</keyword>